<keyword evidence="2" id="KW-1185">Reference proteome</keyword>
<comment type="caution">
    <text evidence="1">The sequence shown here is derived from an EMBL/GenBank/DDBJ whole genome shotgun (WGS) entry which is preliminary data.</text>
</comment>
<dbReference type="EMBL" id="QLMH01000001">
    <property type="protein sequence ID" value="RAK23513.1"/>
    <property type="molecule type" value="Genomic_DNA"/>
</dbReference>
<evidence type="ECO:0000313" key="2">
    <source>
        <dbReference type="Proteomes" id="UP000248555"/>
    </source>
</evidence>
<dbReference type="RefSeq" id="WP_111643857.1">
    <property type="nucleotide sequence ID" value="NZ_QLMH01000001.1"/>
</dbReference>
<protein>
    <submittedName>
        <fullName evidence="1">Uncharacterized protein</fullName>
    </submittedName>
</protein>
<sequence length="83" mass="9496">MYRGEIGGKEVIILLGKRVSKSGLDHKKIYQMVLSYGEAVFEKGKESFCIYNDKLGVIVAEVEQHDIPVIRVDYLIQCENVYE</sequence>
<dbReference type="OrthoDB" id="2695549at2"/>
<evidence type="ECO:0000313" key="1">
    <source>
        <dbReference type="EMBL" id="RAK23513.1"/>
    </source>
</evidence>
<name>A0A327YRH8_9BACL</name>
<dbReference type="Proteomes" id="UP000248555">
    <property type="component" value="Unassembled WGS sequence"/>
</dbReference>
<accession>A0A327YRH8</accession>
<dbReference type="AlphaFoldDB" id="A0A327YRH8"/>
<proteinExistence type="predicted"/>
<reference evidence="1 2" key="1">
    <citation type="submission" date="2018-06" db="EMBL/GenBank/DDBJ databases">
        <title>Genomic Encyclopedia of Type Strains, Phase III (KMG-III): the genomes of soil and plant-associated and newly described type strains.</title>
        <authorList>
            <person name="Whitman W."/>
        </authorList>
    </citation>
    <scope>NUCLEOTIDE SEQUENCE [LARGE SCALE GENOMIC DNA]</scope>
    <source>
        <strain evidence="1 2">CGMCC 1.8979</strain>
    </source>
</reference>
<gene>
    <name evidence="1" type="ORF">B0I26_101474</name>
</gene>
<organism evidence="1 2">
    <name type="scientific">Paranoxybacillus vitaminiphilus</name>
    <dbReference type="NCBI Taxonomy" id="581036"/>
    <lineage>
        <taxon>Bacteria</taxon>
        <taxon>Bacillati</taxon>
        <taxon>Bacillota</taxon>
        <taxon>Bacilli</taxon>
        <taxon>Bacillales</taxon>
        <taxon>Anoxybacillaceae</taxon>
        <taxon>Paranoxybacillus</taxon>
    </lineage>
</organism>